<evidence type="ECO:0000256" key="1">
    <source>
        <dbReference type="ARBA" id="ARBA00004370"/>
    </source>
</evidence>
<dbReference type="InterPro" id="IPR051407">
    <property type="entry name" value="Bact_OM_lipoprot/Surf_antigen"/>
</dbReference>
<reference evidence="5" key="1">
    <citation type="journal article" date="2023" name="Int. J. Mol. Sci.">
        <title>Metagenomics Revealed a New Genus 'Candidatus Thiocaldithrix dubininis' gen. nov., sp. nov. and a New Species 'Candidatus Thiothrix putei' sp. nov. in the Family Thiotrichaceae, Some Members of Which Have Traits of Both Na+- and H+-Motive Energetics.</title>
        <authorList>
            <person name="Ravin N.V."/>
            <person name="Muntyan M.S."/>
            <person name="Smolyakov D.D."/>
            <person name="Rudenko T.S."/>
            <person name="Beletsky A.V."/>
            <person name="Mardanov A.V."/>
            <person name="Grabovich M.Y."/>
        </authorList>
    </citation>
    <scope>NUCLEOTIDE SEQUENCE</scope>
    <source>
        <strain evidence="5">GKL-01</strain>
    </source>
</reference>
<accession>A0AA95KHE9</accession>
<proteinExistence type="predicted"/>
<keyword evidence="2" id="KW-0472">Membrane</keyword>
<evidence type="ECO:0000256" key="3">
    <source>
        <dbReference type="SAM" id="SignalP"/>
    </source>
</evidence>
<gene>
    <name evidence="5" type="ORF">QJT80_12120</name>
</gene>
<dbReference type="AlphaFoldDB" id="A0AA95KHE9"/>
<sequence>MNKVVYLAVASALAVTLTGCGAPINNTQAGSIAGAVAGGVLGHQVGKGDGRTLATVAGTVAGGYIGGQMGENQDRYYQNQQPAPYYRPY</sequence>
<dbReference type="PANTHER" id="PTHR35603">
    <property type="match status" value="1"/>
</dbReference>
<dbReference type="KEGG" id="tdu:QJT80_12120"/>
<protein>
    <submittedName>
        <fullName evidence="5">Glycine zipper 2TM domain-containing protein</fullName>
    </submittedName>
</protein>
<evidence type="ECO:0000313" key="5">
    <source>
        <dbReference type="EMBL" id="WGZ90240.1"/>
    </source>
</evidence>
<dbReference type="PANTHER" id="PTHR35603:SF2">
    <property type="entry name" value="OUTER MEMBRANE LIPOPROTEIN"/>
    <property type="match status" value="1"/>
</dbReference>
<feature type="signal peptide" evidence="3">
    <location>
        <begin position="1"/>
        <end position="21"/>
    </location>
</feature>
<evidence type="ECO:0000259" key="4">
    <source>
        <dbReference type="Pfam" id="PF05433"/>
    </source>
</evidence>
<organism evidence="5">
    <name type="scientific">Candidatus Thiocaldithrix dubininis</name>
    <dbReference type="NCBI Taxonomy" id="3080823"/>
    <lineage>
        <taxon>Bacteria</taxon>
        <taxon>Pseudomonadati</taxon>
        <taxon>Pseudomonadota</taxon>
        <taxon>Gammaproteobacteria</taxon>
        <taxon>Thiotrichales</taxon>
        <taxon>Thiotrichaceae</taxon>
        <taxon>Candidatus Thiocaldithrix</taxon>
    </lineage>
</organism>
<dbReference type="Proteomes" id="UP001300672">
    <property type="component" value="Chromosome"/>
</dbReference>
<dbReference type="InterPro" id="IPR008816">
    <property type="entry name" value="Gly_zipper_2TM_dom"/>
</dbReference>
<keyword evidence="3" id="KW-0732">Signal</keyword>
<feature type="domain" description="Glycine zipper 2TM" evidence="4">
    <location>
        <begin position="30"/>
        <end position="70"/>
    </location>
</feature>
<dbReference type="EMBL" id="CP124755">
    <property type="protein sequence ID" value="WGZ90240.1"/>
    <property type="molecule type" value="Genomic_DNA"/>
</dbReference>
<dbReference type="Pfam" id="PF05433">
    <property type="entry name" value="Rick_17kDa_Anti"/>
    <property type="match status" value="1"/>
</dbReference>
<reference evidence="5" key="2">
    <citation type="submission" date="2023-04" db="EMBL/GenBank/DDBJ databases">
        <authorList>
            <person name="Beletskiy A.V."/>
            <person name="Mardanov A.V."/>
            <person name="Ravin N.V."/>
        </authorList>
    </citation>
    <scope>NUCLEOTIDE SEQUENCE</scope>
    <source>
        <strain evidence="5">GKL-01</strain>
    </source>
</reference>
<evidence type="ECO:0000256" key="2">
    <source>
        <dbReference type="ARBA" id="ARBA00023136"/>
    </source>
</evidence>
<dbReference type="GO" id="GO:0019867">
    <property type="term" value="C:outer membrane"/>
    <property type="evidence" value="ECO:0007669"/>
    <property type="project" value="InterPro"/>
</dbReference>
<dbReference type="PROSITE" id="PS51257">
    <property type="entry name" value="PROKAR_LIPOPROTEIN"/>
    <property type="match status" value="1"/>
</dbReference>
<comment type="subcellular location">
    <subcellularLocation>
        <location evidence="1">Membrane</location>
    </subcellularLocation>
</comment>
<name>A0AA95KHE9_9GAMM</name>
<feature type="chain" id="PRO_5041668522" evidence="3">
    <location>
        <begin position="22"/>
        <end position="89"/>
    </location>
</feature>